<protein>
    <submittedName>
        <fullName evidence="1">Transposase</fullName>
    </submittedName>
</protein>
<dbReference type="AlphaFoldDB" id="A0A1C4CXA2"/>
<sequence>MNIRAKTNRFEAVNDGQKSHRYEKKTVFDILGVVYNCTMPDNQAA</sequence>
<accession>A0A1C4CXA2</accession>
<evidence type="ECO:0000313" key="2">
    <source>
        <dbReference type="Proteomes" id="UP000195991"/>
    </source>
</evidence>
<organism evidence="1 2">
    <name type="scientific">Bacillus thuringiensis</name>
    <dbReference type="NCBI Taxonomy" id="1428"/>
    <lineage>
        <taxon>Bacteria</taxon>
        <taxon>Bacillati</taxon>
        <taxon>Bacillota</taxon>
        <taxon>Bacilli</taxon>
        <taxon>Bacillales</taxon>
        <taxon>Bacillaceae</taxon>
        <taxon>Bacillus</taxon>
        <taxon>Bacillus cereus group</taxon>
    </lineage>
</organism>
<name>A0A1C4CXA2_BACTU</name>
<gene>
    <name evidence="1" type="ORF">BTT61001_02095</name>
</gene>
<proteinExistence type="predicted"/>
<dbReference type="EMBL" id="FMBI01000027">
    <property type="protein sequence ID" value="SCC23713.1"/>
    <property type="molecule type" value="Genomic_DNA"/>
</dbReference>
<dbReference type="Proteomes" id="UP000195991">
    <property type="component" value="Unassembled WGS sequence"/>
</dbReference>
<reference evidence="1 2" key="1">
    <citation type="submission" date="2016-08" db="EMBL/GenBank/DDBJ databases">
        <authorList>
            <person name="Seilhamer J.J."/>
        </authorList>
    </citation>
    <scope>NUCLEOTIDE SEQUENCE [LARGE SCALE GENOMIC DNA]</scope>
    <source>
        <strain evidence="1 2">IEBC_T61001</strain>
    </source>
</reference>
<evidence type="ECO:0000313" key="1">
    <source>
        <dbReference type="EMBL" id="SCC23713.1"/>
    </source>
</evidence>